<evidence type="ECO:0000256" key="5">
    <source>
        <dbReference type="ARBA" id="ARBA00009320"/>
    </source>
</evidence>
<evidence type="ECO:0000256" key="4">
    <source>
        <dbReference type="ARBA" id="ARBA00005072"/>
    </source>
</evidence>
<comment type="catalytic activity">
    <reaction evidence="11 16">
        <text>L-valine + 2-oxoglutarate = 3-methyl-2-oxobutanoate + L-glutamate</text>
        <dbReference type="Rhea" id="RHEA:24813"/>
        <dbReference type="ChEBI" id="CHEBI:11851"/>
        <dbReference type="ChEBI" id="CHEBI:16810"/>
        <dbReference type="ChEBI" id="CHEBI:29985"/>
        <dbReference type="ChEBI" id="CHEBI:57762"/>
        <dbReference type="EC" id="2.6.1.42"/>
    </reaction>
</comment>
<comment type="pathway">
    <text evidence="2">Amino-acid biosynthesis; L-isoleucine biosynthesis; L-isoleucine from 2-oxobutanoate: step 4/4.</text>
</comment>
<dbReference type="InterPro" id="IPR036038">
    <property type="entry name" value="Aminotransferase-like"/>
</dbReference>
<comment type="catalytic activity">
    <reaction evidence="13 16">
        <text>L-leucine + 2-oxoglutarate = 4-methyl-2-oxopentanoate + L-glutamate</text>
        <dbReference type="Rhea" id="RHEA:18321"/>
        <dbReference type="ChEBI" id="CHEBI:16810"/>
        <dbReference type="ChEBI" id="CHEBI:17865"/>
        <dbReference type="ChEBI" id="CHEBI:29985"/>
        <dbReference type="ChEBI" id="CHEBI:57427"/>
        <dbReference type="EC" id="2.6.1.42"/>
    </reaction>
</comment>
<dbReference type="InterPro" id="IPR043132">
    <property type="entry name" value="BCAT-like_C"/>
</dbReference>
<evidence type="ECO:0000256" key="7">
    <source>
        <dbReference type="ARBA" id="ARBA00022605"/>
    </source>
</evidence>
<evidence type="ECO:0000256" key="6">
    <source>
        <dbReference type="ARBA" id="ARBA00022576"/>
    </source>
</evidence>
<comment type="catalytic activity">
    <reaction evidence="12 16">
        <text>L-isoleucine + 2-oxoglutarate = (S)-3-methyl-2-oxopentanoate + L-glutamate</text>
        <dbReference type="Rhea" id="RHEA:24801"/>
        <dbReference type="ChEBI" id="CHEBI:16810"/>
        <dbReference type="ChEBI" id="CHEBI:29985"/>
        <dbReference type="ChEBI" id="CHEBI:35146"/>
        <dbReference type="ChEBI" id="CHEBI:58045"/>
        <dbReference type="EC" id="2.6.1.42"/>
    </reaction>
</comment>
<comment type="pathway">
    <text evidence="4">Amino-acid biosynthesis; L-leucine biosynthesis; L-leucine from 3-methyl-2-oxobutanoate: step 4/4.</text>
</comment>
<evidence type="ECO:0000313" key="18">
    <source>
        <dbReference type="Proteomes" id="UP001056708"/>
    </source>
</evidence>
<dbReference type="PIRSF" id="PIRSF006468">
    <property type="entry name" value="BCAT1"/>
    <property type="match status" value="1"/>
</dbReference>
<keyword evidence="18" id="KW-1185">Reference proteome</keyword>
<sequence length="355" mass="39068">MATQTYPIEIKPVSESRLRGLDINNVPFGRLFSDHMLVATYDEGSWNPATILPYGKLEMSPSISALHYGQAVFEGMKAYKGPAGEALLFRPQANFERINRSAARLCMPPIPEEIFLDGLRELVRLDANWIPTRPGSALYIRPIYFATDESIGLRPSQEYILAIICCPVGAYYAEPVKLTVTREYVRAFPGGTGAAKAAGNYAASLLADRLAKQQGYDNVLWLDGVDQTYIEECGTMNVFFVIDGVVITPPLGGTILPGITRDSIITLLKEQGRPVEERRIALTEILAAHKQGRLQEAFGAGTAATIAQIETIAIDGVELNLEVTGEGQYGARLLKHLDEIKTGKREDHHGWMMEV</sequence>
<evidence type="ECO:0000256" key="10">
    <source>
        <dbReference type="ARBA" id="ARBA00023304"/>
    </source>
</evidence>
<dbReference type="CDD" id="cd01557">
    <property type="entry name" value="BCAT_beta_family"/>
    <property type="match status" value="1"/>
</dbReference>
<dbReference type="InterPro" id="IPR033939">
    <property type="entry name" value="BCAT_family"/>
</dbReference>
<evidence type="ECO:0000256" key="11">
    <source>
        <dbReference type="ARBA" id="ARBA00048212"/>
    </source>
</evidence>
<dbReference type="InterPro" id="IPR043131">
    <property type="entry name" value="BCAT-like_N"/>
</dbReference>
<protein>
    <recommendedName>
        <fullName evidence="16">Branched-chain-amino-acid aminotransferase</fullName>
        <ecNumber evidence="16">2.6.1.42</ecNumber>
    </recommendedName>
</protein>
<keyword evidence="10 16" id="KW-0100">Branched-chain amino acid biosynthesis</keyword>
<keyword evidence="6 16" id="KW-0032">Aminotransferase</keyword>
<dbReference type="EMBL" id="CP098611">
    <property type="protein sequence ID" value="USR90042.1"/>
    <property type="molecule type" value="Genomic_DNA"/>
</dbReference>
<dbReference type="PANTHER" id="PTHR11825:SF44">
    <property type="entry name" value="BRANCHED-CHAIN-AMINO-ACID AMINOTRANSFERASE"/>
    <property type="match status" value="1"/>
</dbReference>
<dbReference type="PANTHER" id="PTHR11825">
    <property type="entry name" value="SUBGROUP IIII AMINOTRANSFERASE"/>
    <property type="match status" value="1"/>
</dbReference>
<accession>A0ABY5ALF6</accession>
<dbReference type="GO" id="GO:0004084">
    <property type="term" value="F:branched-chain-amino-acid transaminase activity"/>
    <property type="evidence" value="ECO:0007669"/>
    <property type="project" value="UniProtKB-EC"/>
</dbReference>
<dbReference type="PROSITE" id="PS00770">
    <property type="entry name" value="AA_TRANSFER_CLASS_4"/>
    <property type="match status" value="1"/>
</dbReference>
<keyword evidence="9 15" id="KW-0663">Pyridoxal phosphate</keyword>
<dbReference type="Proteomes" id="UP001056708">
    <property type="component" value="Chromosome"/>
</dbReference>
<evidence type="ECO:0000256" key="13">
    <source>
        <dbReference type="ARBA" id="ARBA00049229"/>
    </source>
</evidence>
<name>A0ABY5ALF6_9CYAN</name>
<dbReference type="Gene3D" id="3.30.470.10">
    <property type="match status" value="1"/>
</dbReference>
<evidence type="ECO:0000256" key="2">
    <source>
        <dbReference type="ARBA" id="ARBA00004824"/>
    </source>
</evidence>
<evidence type="ECO:0000313" key="17">
    <source>
        <dbReference type="EMBL" id="USR90042.1"/>
    </source>
</evidence>
<comment type="cofactor">
    <cofactor evidence="1 15">
        <name>pyridoxal 5'-phosphate</name>
        <dbReference type="ChEBI" id="CHEBI:597326"/>
    </cofactor>
</comment>
<dbReference type="NCBIfam" id="TIGR01123">
    <property type="entry name" value="ilvE_II"/>
    <property type="match status" value="1"/>
</dbReference>
<dbReference type="RefSeq" id="WP_252661652.1">
    <property type="nucleotide sequence ID" value="NZ_CP098611.1"/>
</dbReference>
<evidence type="ECO:0000256" key="14">
    <source>
        <dbReference type="RuleBase" id="RU004106"/>
    </source>
</evidence>
<evidence type="ECO:0000256" key="8">
    <source>
        <dbReference type="ARBA" id="ARBA00022679"/>
    </source>
</evidence>
<keyword evidence="7 16" id="KW-0028">Amino-acid biosynthesis</keyword>
<evidence type="ECO:0000256" key="9">
    <source>
        <dbReference type="ARBA" id="ARBA00022898"/>
    </source>
</evidence>
<dbReference type="InterPro" id="IPR018300">
    <property type="entry name" value="Aminotrans_IV_CS"/>
</dbReference>
<proteinExistence type="inferred from homology"/>
<comment type="similarity">
    <text evidence="5 14">Belongs to the class-IV pyridoxal-phosphate-dependent aminotransferase family.</text>
</comment>
<dbReference type="InterPro" id="IPR001544">
    <property type="entry name" value="Aminotrans_IV"/>
</dbReference>
<dbReference type="NCBIfam" id="NF009897">
    <property type="entry name" value="PRK13357.1"/>
    <property type="match status" value="1"/>
</dbReference>
<dbReference type="Gene3D" id="3.20.10.10">
    <property type="entry name" value="D-amino Acid Aminotransferase, subunit A, domain 2"/>
    <property type="match status" value="1"/>
</dbReference>
<evidence type="ECO:0000256" key="3">
    <source>
        <dbReference type="ARBA" id="ARBA00004931"/>
    </source>
</evidence>
<dbReference type="Pfam" id="PF01063">
    <property type="entry name" value="Aminotran_4"/>
    <property type="match status" value="1"/>
</dbReference>
<reference evidence="17" key="1">
    <citation type="submission" date="2022-06" db="EMBL/GenBank/DDBJ databases">
        <title>Genome sequence of Phormidium yuhuli AB48 isolated from an industrial photobioreactor environment.</title>
        <authorList>
            <person name="Qiu Y."/>
            <person name="Noonan A.J.C."/>
            <person name="Dofher K."/>
            <person name="Koch M."/>
            <person name="Kieft B."/>
            <person name="Lin X."/>
            <person name="Ziels R.M."/>
            <person name="Hallam S.J."/>
        </authorList>
    </citation>
    <scope>NUCLEOTIDE SEQUENCE</scope>
    <source>
        <strain evidence="17">AB48</strain>
    </source>
</reference>
<evidence type="ECO:0000256" key="1">
    <source>
        <dbReference type="ARBA" id="ARBA00001933"/>
    </source>
</evidence>
<gene>
    <name evidence="17" type="ORF">NEA10_14440</name>
</gene>
<keyword evidence="8 16" id="KW-0808">Transferase</keyword>
<dbReference type="InterPro" id="IPR005786">
    <property type="entry name" value="B_amino_transII"/>
</dbReference>
<evidence type="ECO:0000256" key="15">
    <source>
        <dbReference type="RuleBase" id="RU004516"/>
    </source>
</evidence>
<evidence type="ECO:0000256" key="16">
    <source>
        <dbReference type="RuleBase" id="RU004517"/>
    </source>
</evidence>
<organism evidence="17 18">
    <name type="scientific">Phormidium yuhuli AB48</name>
    <dbReference type="NCBI Taxonomy" id="2940671"/>
    <lineage>
        <taxon>Bacteria</taxon>
        <taxon>Bacillati</taxon>
        <taxon>Cyanobacteriota</taxon>
        <taxon>Cyanophyceae</taxon>
        <taxon>Oscillatoriophycideae</taxon>
        <taxon>Oscillatoriales</taxon>
        <taxon>Oscillatoriaceae</taxon>
        <taxon>Phormidium</taxon>
        <taxon>Phormidium yuhuli</taxon>
    </lineage>
</organism>
<dbReference type="EC" id="2.6.1.42" evidence="16"/>
<comment type="pathway">
    <text evidence="3">Amino-acid biosynthesis; L-valine biosynthesis; L-valine from pyruvate: step 4/4.</text>
</comment>
<evidence type="ECO:0000256" key="12">
    <source>
        <dbReference type="ARBA" id="ARBA00048798"/>
    </source>
</evidence>
<dbReference type="SUPFAM" id="SSF56752">
    <property type="entry name" value="D-aminoacid aminotransferase-like PLP-dependent enzymes"/>
    <property type="match status" value="1"/>
</dbReference>